<feature type="coiled-coil region" evidence="1">
    <location>
        <begin position="278"/>
        <end position="308"/>
    </location>
</feature>
<dbReference type="EMBL" id="KN822959">
    <property type="protein sequence ID" value="KIO31827.1"/>
    <property type="molecule type" value="Genomic_DNA"/>
</dbReference>
<feature type="compositionally biased region" description="Basic and acidic residues" evidence="2">
    <location>
        <begin position="654"/>
        <end position="666"/>
    </location>
</feature>
<reference evidence="3 4" key="1">
    <citation type="submission" date="2014-04" db="EMBL/GenBank/DDBJ databases">
        <authorList>
            <consortium name="DOE Joint Genome Institute"/>
            <person name="Kuo A."/>
            <person name="Girlanda M."/>
            <person name="Perotto S."/>
            <person name="Kohler A."/>
            <person name="Nagy L.G."/>
            <person name="Floudas D."/>
            <person name="Copeland A."/>
            <person name="Barry K.W."/>
            <person name="Cichocki N."/>
            <person name="Veneault-Fourrey C."/>
            <person name="LaButti K."/>
            <person name="Lindquist E.A."/>
            <person name="Lipzen A."/>
            <person name="Lundell T."/>
            <person name="Morin E."/>
            <person name="Murat C."/>
            <person name="Sun H."/>
            <person name="Tunlid A."/>
            <person name="Henrissat B."/>
            <person name="Grigoriev I.V."/>
            <person name="Hibbett D.S."/>
            <person name="Martin F."/>
            <person name="Nordberg H.P."/>
            <person name="Cantor M.N."/>
            <person name="Hua S.X."/>
        </authorList>
    </citation>
    <scope>NUCLEOTIDE SEQUENCE [LARGE SCALE GENOMIC DNA]</scope>
    <source>
        <strain evidence="3 4">MUT 4182</strain>
    </source>
</reference>
<feature type="compositionally biased region" description="Low complexity" evidence="2">
    <location>
        <begin position="1"/>
        <end position="29"/>
    </location>
</feature>
<feature type="compositionally biased region" description="Low complexity" evidence="2">
    <location>
        <begin position="558"/>
        <end position="585"/>
    </location>
</feature>
<keyword evidence="1" id="KW-0175">Coiled coil</keyword>
<feature type="region of interest" description="Disordered" evidence="2">
    <location>
        <begin position="634"/>
        <end position="666"/>
    </location>
</feature>
<evidence type="ECO:0000256" key="1">
    <source>
        <dbReference type="SAM" id="Coils"/>
    </source>
</evidence>
<feature type="compositionally biased region" description="Polar residues" evidence="2">
    <location>
        <begin position="634"/>
        <end position="651"/>
    </location>
</feature>
<gene>
    <name evidence="3" type="ORF">M407DRAFT_217076</name>
</gene>
<organism evidence="3 4">
    <name type="scientific">Tulasnella calospora MUT 4182</name>
    <dbReference type="NCBI Taxonomy" id="1051891"/>
    <lineage>
        <taxon>Eukaryota</taxon>
        <taxon>Fungi</taxon>
        <taxon>Dikarya</taxon>
        <taxon>Basidiomycota</taxon>
        <taxon>Agaricomycotina</taxon>
        <taxon>Agaricomycetes</taxon>
        <taxon>Cantharellales</taxon>
        <taxon>Tulasnellaceae</taxon>
        <taxon>Tulasnella</taxon>
    </lineage>
</organism>
<feature type="compositionally biased region" description="Polar residues" evidence="2">
    <location>
        <begin position="546"/>
        <end position="555"/>
    </location>
</feature>
<feature type="region of interest" description="Disordered" evidence="2">
    <location>
        <begin position="193"/>
        <end position="256"/>
    </location>
</feature>
<dbReference type="PANTHER" id="PTHR38120:SF1">
    <property type="entry name" value="M PROTEIN, SEROTYPE 2.1"/>
    <property type="match status" value="1"/>
</dbReference>
<feature type="compositionally biased region" description="Basic residues" evidence="2">
    <location>
        <begin position="386"/>
        <end position="395"/>
    </location>
</feature>
<protein>
    <submittedName>
        <fullName evidence="3">Uncharacterized protein</fullName>
    </submittedName>
</protein>
<accession>A0A0C3MDL8</accession>
<name>A0A0C3MDL8_9AGAM</name>
<dbReference type="OrthoDB" id="2121319at2759"/>
<feature type="compositionally biased region" description="Basic and acidic residues" evidence="2">
    <location>
        <begin position="341"/>
        <end position="352"/>
    </location>
</feature>
<dbReference type="HOGENOM" id="CLU_021742_0_0_1"/>
<feature type="region of interest" description="Disordered" evidence="2">
    <location>
        <begin position="502"/>
        <end position="599"/>
    </location>
</feature>
<feature type="compositionally biased region" description="Pro residues" evidence="2">
    <location>
        <begin position="507"/>
        <end position="519"/>
    </location>
</feature>
<dbReference type="Proteomes" id="UP000054248">
    <property type="component" value="Unassembled WGS sequence"/>
</dbReference>
<feature type="region of interest" description="Disordered" evidence="2">
    <location>
        <begin position="751"/>
        <end position="828"/>
    </location>
</feature>
<feature type="compositionally biased region" description="Polar residues" evidence="2">
    <location>
        <begin position="56"/>
        <end position="80"/>
    </location>
</feature>
<feature type="region of interest" description="Disordered" evidence="2">
    <location>
        <begin position="321"/>
        <end position="414"/>
    </location>
</feature>
<feature type="compositionally biased region" description="Pro residues" evidence="2">
    <location>
        <begin position="698"/>
        <end position="713"/>
    </location>
</feature>
<proteinExistence type="predicted"/>
<feature type="compositionally biased region" description="Basic and acidic residues" evidence="2">
    <location>
        <begin position="364"/>
        <end position="384"/>
    </location>
</feature>
<dbReference type="AlphaFoldDB" id="A0A0C3MDL8"/>
<evidence type="ECO:0000313" key="4">
    <source>
        <dbReference type="Proteomes" id="UP000054248"/>
    </source>
</evidence>
<feature type="compositionally biased region" description="Polar residues" evidence="2">
    <location>
        <begin position="229"/>
        <end position="245"/>
    </location>
</feature>
<sequence>MATPTTTTRTPVARRAVPGGAQGSASSPSTNSQLSAVRGGTTARSAVSPRVAAGPLSTSAKRSSIRGSPTPSVVPTSDYSKVTPESLEIALKRETEEKEALLIRIQEHEQTISAANQANGSLTFALASAETRLVELYAEQSRMEEELAAKLEIIEKLRIQVKELEKEKRETIRRYNEQTATFEAERQTFYDSEQHLRSRIQSLSQARRRSSPRRSPSIAPKELDDQDENLTAISSSQPPQNQDPNVTEDDESEPAEMTALRLELTTLSTSHTSMQSTLHLLQTQLNDLKRVNNELQEENESYNILLRERTLSGQFDILRTTAVDTPNRDDDDDEEDAPPAVEEKLLEREGRPRSTHTRSTLDVVLEHDETHGPAAALRREESPASRHSKRSRRGGPRTSSPITRGESLADLPVAGPGLDLAAELGRAENKDILEGQAESPAQINRSAPAVDYTEVQALRSEVKALKDANKALSLYASKIIDRIISQEGFEHVLAVDYDASKKDKPKVLPPAEKPTPVSKPRPKSSFFPSKTVQEERSTKPLDGTPPTMNRGTSESMFPATSSAMAVTSSAPVSSPSLAANSPATSGSIESSADKRTRRTLSMDWKGFTNLFGGGTSASPAEVRTDKLRPLTLRAGTSITGQGAPSISSPTSFARKVETIEDENDRRERERMLATMKLMGIENPSVAPPPLVKSTSNPSPIPTPPEAPTPPPSSRVPFFTRLRSSEAVPQVPAAPLTAEALERAEAESTIAALDAKEKTMTADYAKGKSASTFTELNGGRLSEGYRKKSSQKSASGGGRGRMSTDVGDDGSNHSRAGSVNTLFSAGTME</sequence>
<evidence type="ECO:0000256" key="2">
    <source>
        <dbReference type="SAM" id="MobiDB-lite"/>
    </source>
</evidence>
<feature type="coiled-coil region" evidence="1">
    <location>
        <begin position="91"/>
        <end position="181"/>
    </location>
</feature>
<keyword evidence="4" id="KW-1185">Reference proteome</keyword>
<feature type="region of interest" description="Disordered" evidence="2">
    <location>
        <begin position="679"/>
        <end position="718"/>
    </location>
</feature>
<feature type="region of interest" description="Disordered" evidence="2">
    <location>
        <begin position="1"/>
        <end position="81"/>
    </location>
</feature>
<dbReference type="STRING" id="1051891.A0A0C3MDL8"/>
<dbReference type="PANTHER" id="PTHR38120">
    <property type="entry name" value="EXPRESSED PROTEIN"/>
    <property type="match status" value="1"/>
</dbReference>
<evidence type="ECO:0000313" key="3">
    <source>
        <dbReference type="EMBL" id="KIO31827.1"/>
    </source>
</evidence>
<feature type="compositionally biased region" description="Polar residues" evidence="2">
    <location>
        <begin position="812"/>
        <end position="828"/>
    </location>
</feature>
<reference evidence="4" key="2">
    <citation type="submission" date="2015-01" db="EMBL/GenBank/DDBJ databases">
        <title>Evolutionary Origins and Diversification of the Mycorrhizal Mutualists.</title>
        <authorList>
            <consortium name="DOE Joint Genome Institute"/>
            <consortium name="Mycorrhizal Genomics Consortium"/>
            <person name="Kohler A."/>
            <person name="Kuo A."/>
            <person name="Nagy L.G."/>
            <person name="Floudas D."/>
            <person name="Copeland A."/>
            <person name="Barry K.W."/>
            <person name="Cichocki N."/>
            <person name="Veneault-Fourrey C."/>
            <person name="LaButti K."/>
            <person name="Lindquist E.A."/>
            <person name="Lipzen A."/>
            <person name="Lundell T."/>
            <person name="Morin E."/>
            <person name="Murat C."/>
            <person name="Riley R."/>
            <person name="Ohm R."/>
            <person name="Sun H."/>
            <person name="Tunlid A."/>
            <person name="Henrissat B."/>
            <person name="Grigoriev I.V."/>
            <person name="Hibbett D.S."/>
            <person name="Martin F."/>
        </authorList>
    </citation>
    <scope>NUCLEOTIDE SEQUENCE [LARGE SCALE GENOMIC DNA]</scope>
    <source>
        <strain evidence="4">MUT 4182</strain>
    </source>
</reference>